<accession>A0ABU2H5H1</accession>
<gene>
    <name evidence="3" type="ORF">RIF23_07310</name>
</gene>
<proteinExistence type="inferred from homology"/>
<evidence type="ECO:0000313" key="4">
    <source>
        <dbReference type="Proteomes" id="UP001250214"/>
    </source>
</evidence>
<dbReference type="PROSITE" id="PS51257">
    <property type="entry name" value="PROKAR_LIPOPROTEIN"/>
    <property type="match status" value="1"/>
</dbReference>
<feature type="region of interest" description="Disordered" evidence="2">
    <location>
        <begin position="87"/>
        <end position="131"/>
    </location>
</feature>
<dbReference type="EMBL" id="JAVLVT010000003">
    <property type="protein sequence ID" value="MDS1270099.1"/>
    <property type="molecule type" value="Genomic_DNA"/>
</dbReference>
<evidence type="ECO:0000313" key="3">
    <source>
        <dbReference type="EMBL" id="MDS1270099.1"/>
    </source>
</evidence>
<organism evidence="3 4">
    <name type="scientific">Lipingzhangella rawalii</name>
    <dbReference type="NCBI Taxonomy" id="2055835"/>
    <lineage>
        <taxon>Bacteria</taxon>
        <taxon>Bacillati</taxon>
        <taxon>Actinomycetota</taxon>
        <taxon>Actinomycetes</taxon>
        <taxon>Streptosporangiales</taxon>
        <taxon>Nocardiopsidaceae</taxon>
        <taxon>Lipingzhangella</taxon>
    </lineage>
</organism>
<dbReference type="SUPFAM" id="SSF49329">
    <property type="entry name" value="Cu,Zn superoxide dismutase-like"/>
    <property type="match status" value="1"/>
</dbReference>
<comment type="similarity">
    <text evidence="1">Belongs to the Cu-Zn superoxide dismutase family.</text>
</comment>
<name>A0ABU2H5H1_9ACTN</name>
<feature type="compositionally biased region" description="Acidic residues" evidence="2">
    <location>
        <begin position="110"/>
        <end position="121"/>
    </location>
</feature>
<dbReference type="InterPro" id="IPR036423">
    <property type="entry name" value="SOD-like_Cu/Zn_dom_sf"/>
</dbReference>
<comment type="caution">
    <text evidence="3">The sequence shown here is derived from an EMBL/GenBank/DDBJ whole genome shotgun (WGS) entry which is preliminary data.</text>
</comment>
<dbReference type="RefSeq" id="WP_310911639.1">
    <property type="nucleotide sequence ID" value="NZ_JAVLVT010000003.1"/>
</dbReference>
<dbReference type="Gene3D" id="2.60.40.200">
    <property type="entry name" value="Superoxide dismutase, copper/zinc binding domain"/>
    <property type="match status" value="1"/>
</dbReference>
<keyword evidence="4" id="KW-1185">Reference proteome</keyword>
<evidence type="ECO:0000256" key="1">
    <source>
        <dbReference type="ARBA" id="ARBA00010457"/>
    </source>
</evidence>
<sequence length="192" mass="19852">MRMAGPALGLLCVGVVLSGCEDDPVSAMTEDGVFEPAPADSQGVTYDEDAVPPGAEYTVSAAPLDDGGFEVSLEVAGLEGSRDFGAHVHTDACGDDPGDSGPHYQHEEDPAVADSDDEDAVSTDPDYANPDNEIWLDFTTDEDGSASVEHAVDWEPRAGAANSVVLHAEHTATDEGVAGTAGDRLACITTEF</sequence>
<protein>
    <submittedName>
        <fullName evidence="3">Superoxide dismutase family protein</fullName>
    </submittedName>
</protein>
<reference evidence="4" key="1">
    <citation type="submission" date="2023-07" db="EMBL/GenBank/DDBJ databases">
        <title>Novel species in the genus Lipingzhangella isolated from Sambhar Salt Lake.</title>
        <authorList>
            <person name="Jiya N."/>
            <person name="Kajale S."/>
            <person name="Sharma A."/>
        </authorList>
    </citation>
    <scope>NUCLEOTIDE SEQUENCE [LARGE SCALE GENOMIC DNA]</scope>
    <source>
        <strain evidence="4">LS1_29</strain>
    </source>
</reference>
<feature type="region of interest" description="Disordered" evidence="2">
    <location>
        <begin position="34"/>
        <end position="53"/>
    </location>
</feature>
<dbReference type="Proteomes" id="UP001250214">
    <property type="component" value="Unassembled WGS sequence"/>
</dbReference>
<evidence type="ECO:0000256" key="2">
    <source>
        <dbReference type="SAM" id="MobiDB-lite"/>
    </source>
</evidence>